<evidence type="ECO:0000313" key="3">
    <source>
        <dbReference type="EMBL" id="KAK4456316.1"/>
    </source>
</evidence>
<feature type="region of interest" description="Disordered" evidence="1">
    <location>
        <begin position="150"/>
        <end position="375"/>
    </location>
</feature>
<dbReference type="GO" id="GO:0003779">
    <property type="term" value="F:actin binding"/>
    <property type="evidence" value="ECO:0007669"/>
    <property type="project" value="InterPro"/>
</dbReference>
<feature type="compositionally biased region" description="Low complexity" evidence="1">
    <location>
        <begin position="595"/>
        <end position="606"/>
    </location>
</feature>
<dbReference type="InterPro" id="IPR002108">
    <property type="entry name" value="ADF-H"/>
</dbReference>
<feature type="compositionally biased region" description="Acidic residues" evidence="1">
    <location>
        <begin position="677"/>
        <end position="688"/>
    </location>
</feature>
<evidence type="ECO:0000259" key="2">
    <source>
        <dbReference type="Pfam" id="PF00241"/>
    </source>
</evidence>
<feature type="compositionally biased region" description="Low complexity" evidence="1">
    <location>
        <begin position="316"/>
        <end position="335"/>
    </location>
</feature>
<dbReference type="Pfam" id="PF00241">
    <property type="entry name" value="Cofilin_ADF"/>
    <property type="match status" value="1"/>
</dbReference>
<feature type="compositionally biased region" description="Polar residues" evidence="1">
    <location>
        <begin position="843"/>
        <end position="852"/>
    </location>
</feature>
<feature type="compositionally biased region" description="Polar residues" evidence="1">
    <location>
        <begin position="475"/>
        <end position="496"/>
    </location>
</feature>
<feature type="compositionally biased region" description="Basic and acidic residues" evidence="1">
    <location>
        <begin position="158"/>
        <end position="180"/>
    </location>
</feature>
<feature type="compositionally biased region" description="Low complexity" evidence="1">
    <location>
        <begin position="567"/>
        <end position="581"/>
    </location>
</feature>
<evidence type="ECO:0000256" key="1">
    <source>
        <dbReference type="SAM" id="MobiDB-lite"/>
    </source>
</evidence>
<dbReference type="Gene3D" id="3.40.20.10">
    <property type="entry name" value="Severin"/>
    <property type="match status" value="1"/>
</dbReference>
<sequence length="1365" mass="145545">MSLNGLDDAKVKEAHDAAIAEPGGWFLLKYASRDEVELLGRGNGGVIEVRNAVAEYEEKSPLYGFLRYRRRNVIIKYLPDDCSRLVQARVAVHFNSVCDRFSPYDTAFSISDAKELKDTKLSAACSLHAASGSSSSSTSSLRRRRLVEIAEEEEEEERDRKRQSVVKEEDKTTSDKEKENSGPTASESPVKLNSDLASSPEASKFTDEAEPPHFTGFAGPPSPSKSFDDSGRRMSSQSARPDLYSQTSYPYGKLRVKLAPRPSADLTGRPRTSAGAATFRPVSTIPAGLKVAKTPKKSRHDDDLLDSPIKEEAETPFAPVSSSSPPGPIPSIAEPARPHTSSGAPAQITRMPSFKSPVPPVPLPPNKQNTMTPEKQRLLKAMKLREKKKMMMHLQPSSDLAGTGDSSAPSTPNTPTIVEQTPEMEPLTDEKETNGVAAEDDNLLSERLSLTKADSAIGIDVGADQASVDTHSDSHPTSPLATSEIGDSTQASSLSESTDETVLAAKEAELSPLEPSPSFKEEPLPGNGTSAEAASLDGQVDVSDADESESEEEDGEVDEAKDQSIIEPAAEPTLAEAEPAADLPSIAALPISKFSAASSPKSAEADAVGESLEPAPVEEDFAGEVDAASEMSAPQTPESRQIKIPVSKFSTQGSPTSPVTVAVPSIVANFEADDDAKAELNSNEEADIASESASVSTKRSKRKTLEIRTDLDIPEKDKRRSVSSFLDDDGLIDELQSATVQQAKPITVSKSPMSPLFPSEPKRPATALESGASTPRIVRTVSNPIRGPLLVPGDVSTSSARTVSSGAAFLHKITQQNSSGDLRPKSSKIGSSISQRIKALEKLSSNTGTGESASPDRPAATFFSVRKPAGREPSRSPSVVDRASSLTRGNSSPPDSGESSPESVKRTGAMAGRLSVFEGGKPPRGRPESIQVIARIIREPNQRFPNIPDLKADPTDFEPLDLKQSPLLVNVQKRSPSPNPSPLASSISAPTPLVEEPQSEPKQSLLQRRFSKGRRSQSQDRETEEMKSTDNDDFEGPRPRRRSSLTVVKDFIKDRRESLLGARSPSTDNLSISPSLGGLASPAIPTPAKSPASRPPSVHQNSIFPRRLSISSRRSSMDQSTSPAALSTTNLATAGLSPQPRAAEGDSEAEGRSANGHSDKKSGSVSGGSNPTSPTVGKSSSGSRASRFMRRLSNSLSSSKKNIPPSISPTVAEEEDAEVEAASMGVPKSRGSTATGAASFQPSIVSHMGDVNVQFPDNLLWKRRTICLDSQGFLILSAVQGATAVPLAVQTKDRHHQAGAIKRYHMSDFKTPYTPEMEVQELPNSVVLDFVDGSGLQIACEDRAGQMNVLQVLQDAHHNHTSFGL</sequence>
<protein>
    <recommendedName>
        <fullName evidence="2">ADF-H domain-containing protein</fullName>
    </recommendedName>
</protein>
<feature type="compositionally biased region" description="Low complexity" evidence="1">
    <location>
        <begin position="1191"/>
        <end position="1205"/>
    </location>
</feature>
<feature type="compositionally biased region" description="Polar residues" evidence="1">
    <location>
        <begin position="1123"/>
        <end position="1132"/>
    </location>
</feature>
<name>A0AAV9H8T5_9PEZI</name>
<evidence type="ECO:0000313" key="4">
    <source>
        <dbReference type="Proteomes" id="UP001321760"/>
    </source>
</evidence>
<dbReference type="Proteomes" id="UP001321760">
    <property type="component" value="Unassembled WGS sequence"/>
</dbReference>
<dbReference type="InterPro" id="IPR029006">
    <property type="entry name" value="ADF-H/Gelsolin-like_dom_sf"/>
</dbReference>
<feature type="domain" description="ADF-H" evidence="2">
    <location>
        <begin position="23"/>
        <end position="122"/>
    </location>
</feature>
<feature type="compositionally biased region" description="Basic and acidic residues" evidence="1">
    <location>
        <begin position="1017"/>
        <end position="1038"/>
    </location>
</feature>
<dbReference type="EMBL" id="MU865913">
    <property type="protein sequence ID" value="KAK4456316.1"/>
    <property type="molecule type" value="Genomic_DNA"/>
</dbReference>
<feature type="compositionally biased region" description="Polar residues" evidence="1">
    <location>
        <begin position="233"/>
        <end position="249"/>
    </location>
</feature>
<dbReference type="CDD" id="cd11282">
    <property type="entry name" value="ADF_coactosin_like"/>
    <property type="match status" value="1"/>
</dbReference>
<feature type="compositionally biased region" description="Acidic residues" evidence="1">
    <location>
        <begin position="543"/>
        <end position="557"/>
    </location>
</feature>
<feature type="compositionally biased region" description="Polar residues" evidence="1">
    <location>
        <begin position="743"/>
        <end position="752"/>
    </location>
</feature>
<feature type="compositionally biased region" description="Low complexity" evidence="1">
    <location>
        <begin position="1106"/>
        <end position="1122"/>
    </location>
</feature>
<organism evidence="3 4">
    <name type="scientific">Podospora aff. communis PSN243</name>
    <dbReference type="NCBI Taxonomy" id="3040156"/>
    <lineage>
        <taxon>Eukaryota</taxon>
        <taxon>Fungi</taxon>
        <taxon>Dikarya</taxon>
        <taxon>Ascomycota</taxon>
        <taxon>Pezizomycotina</taxon>
        <taxon>Sordariomycetes</taxon>
        <taxon>Sordariomycetidae</taxon>
        <taxon>Sordariales</taxon>
        <taxon>Podosporaceae</taxon>
        <taxon>Podospora</taxon>
    </lineage>
</organism>
<feature type="compositionally biased region" description="Polar residues" evidence="1">
    <location>
        <begin position="1170"/>
        <end position="1184"/>
    </location>
</feature>
<reference evidence="3" key="1">
    <citation type="journal article" date="2023" name="Mol. Phylogenet. Evol.">
        <title>Genome-scale phylogeny and comparative genomics of the fungal order Sordariales.</title>
        <authorList>
            <person name="Hensen N."/>
            <person name="Bonometti L."/>
            <person name="Westerberg I."/>
            <person name="Brannstrom I.O."/>
            <person name="Guillou S."/>
            <person name="Cros-Aarteil S."/>
            <person name="Calhoun S."/>
            <person name="Haridas S."/>
            <person name="Kuo A."/>
            <person name="Mondo S."/>
            <person name="Pangilinan J."/>
            <person name="Riley R."/>
            <person name="LaButti K."/>
            <person name="Andreopoulos B."/>
            <person name="Lipzen A."/>
            <person name="Chen C."/>
            <person name="Yan M."/>
            <person name="Daum C."/>
            <person name="Ng V."/>
            <person name="Clum A."/>
            <person name="Steindorff A."/>
            <person name="Ohm R.A."/>
            <person name="Martin F."/>
            <person name="Silar P."/>
            <person name="Natvig D.O."/>
            <person name="Lalanne C."/>
            <person name="Gautier V."/>
            <person name="Ament-Velasquez S.L."/>
            <person name="Kruys A."/>
            <person name="Hutchinson M.I."/>
            <person name="Powell A.J."/>
            <person name="Barry K."/>
            <person name="Miller A.N."/>
            <person name="Grigoriev I.V."/>
            <person name="Debuchy R."/>
            <person name="Gladieux P."/>
            <person name="Hiltunen Thoren M."/>
            <person name="Johannesson H."/>
        </authorList>
    </citation>
    <scope>NUCLEOTIDE SEQUENCE</scope>
    <source>
        <strain evidence="3">PSN243</strain>
    </source>
</reference>
<feature type="region of interest" description="Disordered" evidence="1">
    <location>
        <begin position="841"/>
        <end position="1236"/>
    </location>
</feature>
<dbReference type="SUPFAM" id="SSF55753">
    <property type="entry name" value="Actin depolymerizing proteins"/>
    <property type="match status" value="1"/>
</dbReference>
<reference evidence="3" key="2">
    <citation type="submission" date="2023-05" db="EMBL/GenBank/DDBJ databases">
        <authorList>
            <consortium name="Lawrence Berkeley National Laboratory"/>
            <person name="Steindorff A."/>
            <person name="Hensen N."/>
            <person name="Bonometti L."/>
            <person name="Westerberg I."/>
            <person name="Brannstrom I.O."/>
            <person name="Guillou S."/>
            <person name="Cros-Aarteil S."/>
            <person name="Calhoun S."/>
            <person name="Haridas S."/>
            <person name="Kuo A."/>
            <person name="Mondo S."/>
            <person name="Pangilinan J."/>
            <person name="Riley R."/>
            <person name="Labutti K."/>
            <person name="Andreopoulos B."/>
            <person name="Lipzen A."/>
            <person name="Chen C."/>
            <person name="Yanf M."/>
            <person name="Daum C."/>
            <person name="Ng V."/>
            <person name="Clum A."/>
            <person name="Ohm R."/>
            <person name="Martin F."/>
            <person name="Silar P."/>
            <person name="Natvig D."/>
            <person name="Lalanne C."/>
            <person name="Gautier V."/>
            <person name="Ament-Velasquez S.L."/>
            <person name="Kruys A."/>
            <person name="Hutchinson M.I."/>
            <person name="Powell A.J."/>
            <person name="Barry K."/>
            <person name="Miller A.N."/>
            <person name="Grigoriev I.V."/>
            <person name="Debuchy R."/>
            <person name="Gladieux P."/>
            <person name="Thoren M.H."/>
            <person name="Johannesson H."/>
        </authorList>
    </citation>
    <scope>NUCLEOTIDE SEQUENCE</scope>
    <source>
        <strain evidence="3">PSN243</strain>
    </source>
</reference>
<feature type="region of interest" description="Disordered" evidence="1">
    <location>
        <begin position="743"/>
        <end position="775"/>
    </location>
</feature>
<proteinExistence type="predicted"/>
<keyword evidence="4" id="KW-1185">Reference proteome</keyword>
<feature type="region of interest" description="Disordered" evidence="1">
    <location>
        <begin position="464"/>
        <end position="581"/>
    </location>
</feature>
<feature type="compositionally biased region" description="Polar residues" evidence="1">
    <location>
        <begin position="1064"/>
        <end position="1074"/>
    </location>
</feature>
<accession>A0AAV9H8T5</accession>
<feature type="compositionally biased region" description="Polar residues" evidence="1">
    <location>
        <begin position="395"/>
        <end position="419"/>
    </location>
</feature>
<feature type="region of interest" description="Disordered" evidence="1">
    <location>
        <begin position="595"/>
        <end position="643"/>
    </location>
</feature>
<feature type="compositionally biased region" description="Low complexity" evidence="1">
    <location>
        <begin position="982"/>
        <end position="993"/>
    </location>
</feature>
<feature type="region of interest" description="Disordered" evidence="1">
    <location>
        <begin position="677"/>
        <end position="702"/>
    </location>
</feature>
<feature type="compositionally biased region" description="Low complexity" evidence="1">
    <location>
        <begin position="891"/>
        <end position="902"/>
    </location>
</feature>
<gene>
    <name evidence="3" type="ORF">QBC34DRAFT_454164</name>
</gene>
<feature type="region of interest" description="Disordered" evidence="1">
    <location>
        <begin position="395"/>
        <end position="442"/>
    </location>
</feature>
<comment type="caution">
    <text evidence="3">The sequence shown here is derived from an EMBL/GenBank/DDBJ whole genome shotgun (WGS) entry which is preliminary data.</text>
</comment>